<dbReference type="SUPFAM" id="SSF53187">
    <property type="entry name" value="Zn-dependent exopeptidases"/>
    <property type="match status" value="1"/>
</dbReference>
<evidence type="ECO:0000313" key="6">
    <source>
        <dbReference type="Proteomes" id="UP000204551"/>
    </source>
</evidence>
<name>A0A221UTA4_9FLAO</name>
<dbReference type="SMART" id="SM00646">
    <property type="entry name" value="Ami_3"/>
    <property type="match status" value="1"/>
</dbReference>
<gene>
    <name evidence="5" type="ORF">AREALGSMS7_01100</name>
</gene>
<evidence type="ECO:0000256" key="3">
    <source>
        <dbReference type="ARBA" id="ARBA00022801"/>
    </source>
</evidence>
<dbReference type="Proteomes" id="UP000204551">
    <property type="component" value="Chromosome"/>
</dbReference>
<dbReference type="CDD" id="cd02696">
    <property type="entry name" value="MurNAc-LAA"/>
    <property type="match status" value="1"/>
</dbReference>
<accession>A0A221UTA4</accession>
<dbReference type="GO" id="GO:0009253">
    <property type="term" value="P:peptidoglycan catabolic process"/>
    <property type="evidence" value="ECO:0007669"/>
    <property type="project" value="InterPro"/>
</dbReference>
<evidence type="ECO:0000256" key="1">
    <source>
        <dbReference type="ARBA" id="ARBA00001561"/>
    </source>
</evidence>
<feature type="domain" description="MurNAc-LAA" evidence="4">
    <location>
        <begin position="97"/>
        <end position="213"/>
    </location>
</feature>
<comment type="catalytic activity">
    <reaction evidence="1">
        <text>Hydrolyzes the link between N-acetylmuramoyl residues and L-amino acid residues in certain cell-wall glycopeptides.</text>
        <dbReference type="EC" id="3.5.1.28"/>
    </reaction>
</comment>
<evidence type="ECO:0000256" key="2">
    <source>
        <dbReference type="ARBA" id="ARBA00011901"/>
    </source>
</evidence>
<organism evidence="5 6">
    <name type="scientific">Arenibacter algicola</name>
    <dbReference type="NCBI Taxonomy" id="616991"/>
    <lineage>
        <taxon>Bacteria</taxon>
        <taxon>Pseudomonadati</taxon>
        <taxon>Bacteroidota</taxon>
        <taxon>Flavobacteriia</taxon>
        <taxon>Flavobacteriales</taxon>
        <taxon>Flavobacteriaceae</taxon>
        <taxon>Arenibacter</taxon>
    </lineage>
</organism>
<evidence type="ECO:0000313" key="5">
    <source>
        <dbReference type="EMBL" id="ASO04575.1"/>
    </source>
</evidence>
<dbReference type="KEGG" id="aalg:AREALGSMS7_01100"/>
<dbReference type="Gene3D" id="3.40.630.40">
    <property type="entry name" value="Zn-dependent exopeptidases"/>
    <property type="match status" value="1"/>
</dbReference>
<dbReference type="InterPro" id="IPR002508">
    <property type="entry name" value="MurNAc-LAA_cat"/>
</dbReference>
<dbReference type="EMBL" id="CP022515">
    <property type="protein sequence ID" value="ASO04575.1"/>
    <property type="molecule type" value="Genomic_DNA"/>
</dbReference>
<protein>
    <recommendedName>
        <fullName evidence="2">N-acetylmuramoyl-L-alanine amidase</fullName>
        <ecNumber evidence="2">3.5.1.28</ecNumber>
    </recommendedName>
</protein>
<dbReference type="GO" id="GO:0008745">
    <property type="term" value="F:N-acetylmuramoyl-L-alanine amidase activity"/>
    <property type="evidence" value="ECO:0007669"/>
    <property type="project" value="UniProtKB-EC"/>
</dbReference>
<dbReference type="PANTHER" id="PTHR30404">
    <property type="entry name" value="N-ACETYLMURAMOYL-L-ALANINE AMIDASE"/>
    <property type="match status" value="1"/>
</dbReference>
<keyword evidence="3 5" id="KW-0378">Hydrolase</keyword>
<evidence type="ECO:0000259" key="4">
    <source>
        <dbReference type="SMART" id="SM00646"/>
    </source>
</evidence>
<dbReference type="Pfam" id="PF01520">
    <property type="entry name" value="Amidase_3"/>
    <property type="match status" value="1"/>
</dbReference>
<dbReference type="InterPro" id="IPR050695">
    <property type="entry name" value="N-acetylmuramoyl_amidase_3"/>
</dbReference>
<dbReference type="PANTHER" id="PTHR30404:SF0">
    <property type="entry name" value="N-ACETYLMURAMOYL-L-ALANINE AMIDASE AMIC"/>
    <property type="match status" value="1"/>
</dbReference>
<reference evidence="5 6" key="1">
    <citation type="submission" date="2017-07" db="EMBL/GenBank/DDBJ databases">
        <title>Genome Sequence of Arenibacter algicola Strain SMS7 Isolated from a culture of the Diatom Skeletonema marinoi.</title>
        <authorList>
            <person name="Topel M."/>
            <person name="Pinder M.I.M."/>
            <person name="Johansson O.N."/>
            <person name="Kourtchenko O."/>
            <person name="Godhe A."/>
            <person name="Clarke A.K."/>
        </authorList>
    </citation>
    <scope>NUCLEOTIDE SEQUENCE [LARGE SCALE GENOMIC DNA]</scope>
    <source>
        <strain evidence="5 6">SMS7</strain>
    </source>
</reference>
<dbReference type="GO" id="GO:0030288">
    <property type="term" value="C:outer membrane-bounded periplasmic space"/>
    <property type="evidence" value="ECO:0007669"/>
    <property type="project" value="TreeGrafter"/>
</dbReference>
<dbReference type="EC" id="3.5.1.28" evidence="2"/>
<proteinExistence type="predicted"/>
<sequence>MTILSRCFIGLIVAGILWSPRALFSQLKESSKKVVVIDPGHGGSDSGATGINGIKEKNVVLKVAKEMVHYNQNLFDNAFEIYLTRSSDTLISLDERTKLAKRLNADIFISLHCNHSENPNAKGIEVYVSDRKGEHTNESILLAFNIQKANQKNLGFKSRGVKLANFQVLREGSKRLPSVLVEFGFLSNQDEAIYMAEEGNIPALALSVLKSINLSK</sequence>
<dbReference type="STRING" id="616991.GCA_000733925_04213"/>
<dbReference type="AlphaFoldDB" id="A0A221UTA4"/>